<evidence type="ECO:0000313" key="1">
    <source>
        <dbReference type="EMBL" id="CAI9294878.1"/>
    </source>
</evidence>
<reference evidence="1" key="1">
    <citation type="submission" date="2023-04" db="EMBL/GenBank/DDBJ databases">
        <authorList>
            <person name="Vijverberg K."/>
            <person name="Xiong W."/>
            <person name="Schranz E."/>
        </authorList>
    </citation>
    <scope>NUCLEOTIDE SEQUENCE</scope>
</reference>
<proteinExistence type="predicted"/>
<name>A0AA35ZLI5_LACSI</name>
<dbReference type="Gene3D" id="3.40.50.2000">
    <property type="entry name" value="Glycogen Phosphorylase B"/>
    <property type="match status" value="1"/>
</dbReference>
<protein>
    <submittedName>
        <fullName evidence="1">Uncharacterized protein</fullName>
    </submittedName>
</protein>
<organism evidence="1 2">
    <name type="scientific">Lactuca saligna</name>
    <name type="common">Willowleaf lettuce</name>
    <dbReference type="NCBI Taxonomy" id="75948"/>
    <lineage>
        <taxon>Eukaryota</taxon>
        <taxon>Viridiplantae</taxon>
        <taxon>Streptophyta</taxon>
        <taxon>Embryophyta</taxon>
        <taxon>Tracheophyta</taxon>
        <taxon>Spermatophyta</taxon>
        <taxon>Magnoliopsida</taxon>
        <taxon>eudicotyledons</taxon>
        <taxon>Gunneridae</taxon>
        <taxon>Pentapetalae</taxon>
        <taxon>asterids</taxon>
        <taxon>campanulids</taxon>
        <taxon>Asterales</taxon>
        <taxon>Asteraceae</taxon>
        <taxon>Cichorioideae</taxon>
        <taxon>Cichorieae</taxon>
        <taxon>Lactucinae</taxon>
        <taxon>Lactuca</taxon>
    </lineage>
</organism>
<dbReference type="AlphaFoldDB" id="A0AA35ZLI5"/>
<dbReference type="EMBL" id="OX465083">
    <property type="protein sequence ID" value="CAI9294878.1"/>
    <property type="molecule type" value="Genomic_DNA"/>
</dbReference>
<gene>
    <name evidence="1" type="ORF">LSALG_LOCUS33838</name>
</gene>
<sequence>MSNLNASSDHQKGIGGLSDVMTTLSPAVQDLNNNAGIILPKYNCLNLSNVMLPDTCKLIEEWISTCKFSKYPIKDEYAQWIVSSQISLLEVIEAFPSVDSVKPIGGDK</sequence>
<dbReference type="Proteomes" id="UP001177003">
    <property type="component" value="Chromosome 7"/>
</dbReference>
<accession>A0AA35ZLI5</accession>
<evidence type="ECO:0000313" key="2">
    <source>
        <dbReference type="Proteomes" id="UP001177003"/>
    </source>
</evidence>
<keyword evidence="2" id="KW-1185">Reference proteome</keyword>